<proteinExistence type="inferred from homology"/>
<dbReference type="PANTHER" id="PTHR30411">
    <property type="entry name" value="CYTOPLASMIC PROTEIN"/>
    <property type="match status" value="1"/>
</dbReference>
<evidence type="ECO:0000256" key="4">
    <source>
        <dbReference type="PIRNR" id="PIRNR006181"/>
    </source>
</evidence>
<sequence>MEKTNAMRILDSHGIEYGVREYSPELTDGAQVAAALGAEPDRVFKTLVTEGSDGNHYVFVVPVSGSLDLKKAARAAGIRSVSMLPQKKLFPLTGYVHGGCSPVAMKKPLVTFVEETAQLFDRIFCSAGRRGCNLEIAPEQLLSVVGGKYAPLSD</sequence>
<dbReference type="InterPro" id="IPR007214">
    <property type="entry name" value="YbaK/aa-tRNA-synth-assoc-dom"/>
</dbReference>
<dbReference type="AlphaFoldDB" id="A0A9D1SGQ0"/>
<dbReference type="GO" id="GO:0002161">
    <property type="term" value="F:aminoacyl-tRNA deacylase activity"/>
    <property type="evidence" value="ECO:0007669"/>
    <property type="project" value="InterPro"/>
</dbReference>
<accession>A0A9D1SGQ0</accession>
<dbReference type="SUPFAM" id="SSF55826">
    <property type="entry name" value="YbaK/ProRS associated domain"/>
    <property type="match status" value="1"/>
</dbReference>
<dbReference type="PIRSF" id="PIRSF006181">
    <property type="entry name" value="EbsC_YbaK"/>
    <property type="match status" value="1"/>
</dbReference>
<dbReference type="Proteomes" id="UP000824081">
    <property type="component" value="Unassembled WGS sequence"/>
</dbReference>
<dbReference type="CDD" id="cd00002">
    <property type="entry name" value="YbaK_deacylase"/>
    <property type="match status" value="1"/>
</dbReference>
<dbReference type="GO" id="GO:0016829">
    <property type="term" value="F:lyase activity"/>
    <property type="evidence" value="ECO:0007669"/>
    <property type="project" value="UniProtKB-KW"/>
</dbReference>
<dbReference type="NCBIfam" id="TIGR00011">
    <property type="entry name" value="YbaK_EbsC"/>
    <property type="match status" value="1"/>
</dbReference>
<evidence type="ECO:0000256" key="2">
    <source>
        <dbReference type="ARBA" id="ARBA00022917"/>
    </source>
</evidence>
<dbReference type="InterPro" id="IPR036754">
    <property type="entry name" value="YbaK/aa-tRNA-synt-asso_dom_sf"/>
</dbReference>
<evidence type="ECO:0000313" key="7">
    <source>
        <dbReference type="Proteomes" id="UP000824081"/>
    </source>
</evidence>
<evidence type="ECO:0000313" key="6">
    <source>
        <dbReference type="EMBL" id="HIU58973.1"/>
    </source>
</evidence>
<evidence type="ECO:0000259" key="5">
    <source>
        <dbReference type="Pfam" id="PF04073"/>
    </source>
</evidence>
<dbReference type="InterPro" id="IPR004369">
    <property type="entry name" value="Prolyl-tRNA_editing_YbaK/EbsC"/>
</dbReference>
<protein>
    <recommendedName>
        <fullName evidence="4">Cys-tRNA(Pro)/Cys-tRNA(Cys) deacylase</fullName>
        <ecNumber evidence="4">4.2.-.-</ecNumber>
    </recommendedName>
</protein>
<comment type="similarity">
    <text evidence="1 4">Belongs to the prolyl-tRNA editing family. YbaK/EbsC subfamily.</text>
</comment>
<comment type="caution">
    <text evidence="6">The sequence shown here is derived from an EMBL/GenBank/DDBJ whole genome shotgun (WGS) entry which is preliminary data.</text>
</comment>
<dbReference type="Pfam" id="PF04073">
    <property type="entry name" value="tRNA_edit"/>
    <property type="match status" value="1"/>
</dbReference>
<evidence type="ECO:0000256" key="1">
    <source>
        <dbReference type="ARBA" id="ARBA00009798"/>
    </source>
</evidence>
<gene>
    <name evidence="6" type="primary">ybaK</name>
    <name evidence="6" type="ORF">IAC57_02615</name>
</gene>
<feature type="domain" description="YbaK/aminoacyl-tRNA synthetase-associated" evidence="5">
    <location>
        <begin position="27"/>
        <end position="142"/>
    </location>
</feature>
<dbReference type="EC" id="4.2.-.-" evidence="4"/>
<reference evidence="6" key="2">
    <citation type="journal article" date="2021" name="PeerJ">
        <title>Extensive microbial diversity within the chicken gut microbiome revealed by metagenomics and culture.</title>
        <authorList>
            <person name="Gilroy R."/>
            <person name="Ravi A."/>
            <person name="Getino M."/>
            <person name="Pursley I."/>
            <person name="Horton D.L."/>
            <person name="Alikhan N.F."/>
            <person name="Baker D."/>
            <person name="Gharbi K."/>
            <person name="Hall N."/>
            <person name="Watson M."/>
            <person name="Adriaenssens E.M."/>
            <person name="Foster-Nyarko E."/>
            <person name="Jarju S."/>
            <person name="Secka A."/>
            <person name="Antonio M."/>
            <person name="Oren A."/>
            <person name="Chaudhuri R.R."/>
            <person name="La Ragione R."/>
            <person name="Hildebrand F."/>
            <person name="Pallen M.J."/>
        </authorList>
    </citation>
    <scope>NUCLEOTIDE SEQUENCE</scope>
    <source>
        <strain evidence="6">11687</strain>
    </source>
</reference>
<name>A0A9D1SGQ0_9FIRM</name>
<reference evidence="6" key="1">
    <citation type="submission" date="2020-10" db="EMBL/GenBank/DDBJ databases">
        <authorList>
            <person name="Gilroy R."/>
        </authorList>
    </citation>
    <scope>NUCLEOTIDE SEQUENCE</scope>
    <source>
        <strain evidence="6">11687</strain>
    </source>
</reference>
<evidence type="ECO:0000256" key="3">
    <source>
        <dbReference type="ARBA" id="ARBA00023239"/>
    </source>
</evidence>
<dbReference type="PANTHER" id="PTHR30411:SF0">
    <property type="entry name" value="CYS-TRNA(PRO)_CYS-TRNA(CYS) DEACYLASE YBAK"/>
    <property type="match status" value="1"/>
</dbReference>
<organism evidence="6 7">
    <name type="scientific">Candidatus Scatosoma pullistercoris</name>
    <dbReference type="NCBI Taxonomy" id="2840934"/>
    <lineage>
        <taxon>Bacteria</taxon>
        <taxon>Bacillati</taxon>
        <taxon>Bacillota</taxon>
        <taxon>Clostridia</taxon>
        <taxon>Candidatus Scatosoma</taxon>
    </lineage>
</organism>
<keyword evidence="2 4" id="KW-0648">Protein biosynthesis</keyword>
<dbReference type="Gene3D" id="3.90.960.10">
    <property type="entry name" value="YbaK/aminoacyl-tRNA synthetase-associated domain"/>
    <property type="match status" value="1"/>
</dbReference>
<dbReference type="GO" id="GO:0006412">
    <property type="term" value="P:translation"/>
    <property type="evidence" value="ECO:0007669"/>
    <property type="project" value="UniProtKB-KW"/>
</dbReference>
<keyword evidence="3 4" id="KW-0456">Lyase</keyword>
<dbReference type="EMBL" id="DVMZ01000069">
    <property type="protein sequence ID" value="HIU58973.1"/>
    <property type="molecule type" value="Genomic_DNA"/>
</dbReference>